<dbReference type="OrthoDB" id="1746530at2759"/>
<dbReference type="Proteomes" id="UP000076798">
    <property type="component" value="Unassembled WGS sequence"/>
</dbReference>
<evidence type="ECO:0000256" key="4">
    <source>
        <dbReference type="ARBA" id="ARBA00022478"/>
    </source>
</evidence>
<protein>
    <recommendedName>
        <fullName evidence="3">DNA-directed RNA polymerase III subunit RPC9</fullName>
    </recommendedName>
</protein>
<accession>A0A166GD83</accession>
<dbReference type="PANTHER" id="PTHR15561">
    <property type="entry name" value="CALCITONIN GENE-RELATED PEPTIDE-RECEPTOR COMPONENT PROTEIN"/>
    <property type="match status" value="1"/>
</dbReference>
<name>A0A166GD83_9AGAM</name>
<dbReference type="InterPro" id="IPR010997">
    <property type="entry name" value="HRDC-like_sf"/>
</dbReference>
<feature type="coiled-coil region" evidence="7">
    <location>
        <begin position="116"/>
        <end position="143"/>
    </location>
</feature>
<dbReference type="GO" id="GO:0000166">
    <property type="term" value="F:nucleotide binding"/>
    <property type="evidence" value="ECO:0007669"/>
    <property type="project" value="InterPro"/>
</dbReference>
<comment type="similarity">
    <text evidence="2">Belongs to the eukaryotic RPC9 RNA polymerase subunit family.</text>
</comment>
<dbReference type="PANTHER" id="PTHR15561:SF0">
    <property type="entry name" value="DNA-DIRECTED RNA POLYMERASE III SUBUNIT RPC9"/>
    <property type="match status" value="1"/>
</dbReference>
<feature type="compositionally biased region" description="Polar residues" evidence="8">
    <location>
        <begin position="143"/>
        <end position="153"/>
    </location>
</feature>
<dbReference type="Gene3D" id="1.20.1250.40">
    <property type="match status" value="1"/>
</dbReference>
<proteinExistence type="inferred from homology"/>
<dbReference type="AlphaFoldDB" id="A0A166GD83"/>
<gene>
    <name evidence="10" type="ORF">SISSUDRAFT_1069764</name>
</gene>
<comment type="subcellular location">
    <subcellularLocation>
        <location evidence="1">Nucleus</location>
    </subcellularLocation>
</comment>
<keyword evidence="7" id="KW-0175">Coiled coil</keyword>
<keyword evidence="11" id="KW-1185">Reference proteome</keyword>
<dbReference type="GO" id="GO:0006384">
    <property type="term" value="P:transcription initiation at RNA polymerase III promoter"/>
    <property type="evidence" value="ECO:0007669"/>
    <property type="project" value="InterPro"/>
</dbReference>
<evidence type="ECO:0000256" key="3">
    <source>
        <dbReference type="ARBA" id="ARBA00016672"/>
    </source>
</evidence>
<dbReference type="InterPro" id="IPR038846">
    <property type="entry name" value="RPC9"/>
</dbReference>
<dbReference type="EMBL" id="KV428020">
    <property type="protein sequence ID" value="KZT41561.1"/>
    <property type="molecule type" value="Genomic_DNA"/>
</dbReference>
<dbReference type="InterPro" id="IPR006590">
    <property type="entry name" value="RNA_pol_Rpb4/RPC9_core"/>
</dbReference>
<reference evidence="10 11" key="1">
    <citation type="journal article" date="2016" name="Mol. Biol. Evol.">
        <title>Comparative Genomics of Early-Diverging Mushroom-Forming Fungi Provides Insights into the Origins of Lignocellulose Decay Capabilities.</title>
        <authorList>
            <person name="Nagy L.G."/>
            <person name="Riley R."/>
            <person name="Tritt A."/>
            <person name="Adam C."/>
            <person name="Daum C."/>
            <person name="Floudas D."/>
            <person name="Sun H."/>
            <person name="Yadav J.S."/>
            <person name="Pangilinan J."/>
            <person name="Larsson K.H."/>
            <person name="Matsuura K."/>
            <person name="Barry K."/>
            <person name="Labutti K."/>
            <person name="Kuo R."/>
            <person name="Ohm R.A."/>
            <person name="Bhattacharya S.S."/>
            <person name="Shirouzu T."/>
            <person name="Yoshinaga Y."/>
            <person name="Martin F.M."/>
            <person name="Grigoriev I.V."/>
            <person name="Hibbett D.S."/>
        </authorList>
    </citation>
    <scope>NUCLEOTIDE SEQUENCE [LARGE SCALE GENOMIC DNA]</scope>
    <source>
        <strain evidence="10 11">HHB10207 ss-3</strain>
    </source>
</reference>
<dbReference type="Pfam" id="PF03874">
    <property type="entry name" value="RNA_pol_Rpb4"/>
    <property type="match status" value="1"/>
</dbReference>
<dbReference type="STRING" id="1314776.A0A166GD83"/>
<evidence type="ECO:0000313" key="10">
    <source>
        <dbReference type="EMBL" id="KZT41561.1"/>
    </source>
</evidence>
<keyword evidence="5" id="KW-0804">Transcription</keyword>
<evidence type="ECO:0000256" key="5">
    <source>
        <dbReference type="ARBA" id="ARBA00023163"/>
    </source>
</evidence>
<evidence type="ECO:0000313" key="11">
    <source>
        <dbReference type="Proteomes" id="UP000076798"/>
    </source>
</evidence>
<evidence type="ECO:0000259" key="9">
    <source>
        <dbReference type="SMART" id="SM00657"/>
    </source>
</evidence>
<dbReference type="InterPro" id="IPR005574">
    <property type="entry name" value="Rpb4/RPC9"/>
</dbReference>
<evidence type="ECO:0000256" key="1">
    <source>
        <dbReference type="ARBA" id="ARBA00004123"/>
    </source>
</evidence>
<evidence type="ECO:0000256" key="7">
    <source>
        <dbReference type="SAM" id="Coils"/>
    </source>
</evidence>
<dbReference type="SUPFAM" id="SSF47819">
    <property type="entry name" value="HRDC-like"/>
    <property type="match status" value="1"/>
</dbReference>
<dbReference type="SMART" id="SM00657">
    <property type="entry name" value="RPOL4c"/>
    <property type="match status" value="1"/>
</dbReference>
<feature type="domain" description="RNA polymerase Rpb4/RPC9 core" evidence="9">
    <location>
        <begin position="1"/>
        <end position="148"/>
    </location>
</feature>
<keyword evidence="4" id="KW-0240">DNA-directed RNA polymerase</keyword>
<dbReference type="GO" id="GO:0005666">
    <property type="term" value="C:RNA polymerase III complex"/>
    <property type="evidence" value="ECO:0007669"/>
    <property type="project" value="InterPro"/>
</dbReference>
<organism evidence="10 11">
    <name type="scientific">Sistotremastrum suecicum HHB10207 ss-3</name>
    <dbReference type="NCBI Taxonomy" id="1314776"/>
    <lineage>
        <taxon>Eukaryota</taxon>
        <taxon>Fungi</taxon>
        <taxon>Dikarya</taxon>
        <taxon>Basidiomycota</taxon>
        <taxon>Agaricomycotina</taxon>
        <taxon>Agaricomycetes</taxon>
        <taxon>Sistotremastrales</taxon>
        <taxon>Sistotremastraceae</taxon>
        <taxon>Sistotremastrum</taxon>
    </lineage>
</organism>
<evidence type="ECO:0000256" key="2">
    <source>
        <dbReference type="ARBA" id="ARBA00006898"/>
    </source>
</evidence>
<dbReference type="InterPro" id="IPR038324">
    <property type="entry name" value="Rpb4/RPC9_sf"/>
</dbReference>
<feature type="region of interest" description="Disordered" evidence="8">
    <location>
        <begin position="143"/>
        <end position="207"/>
    </location>
</feature>
<sequence>MEIVNQRSALLSNFEVLTLLREHEREQLAQAKSNFLVKKEQGSSDDANVNQPLEDVPENLRTIEFEASAIQYLSAEYQPIIQQTERSVKKLVRDLSKYDLTKAEKLQIVNLAPTEAVELYVIVEELEDRLEAQMEEILSAVQTSIGSNPSTTEFAAGNDERPSGSGPDPLFLPHEDYVDEEHEVFAEEEMDDPGGFEGDLEMDDDGE</sequence>
<evidence type="ECO:0000256" key="6">
    <source>
        <dbReference type="ARBA" id="ARBA00023242"/>
    </source>
</evidence>
<keyword evidence="6" id="KW-0539">Nucleus</keyword>
<feature type="compositionally biased region" description="Acidic residues" evidence="8">
    <location>
        <begin position="177"/>
        <end position="207"/>
    </location>
</feature>
<evidence type="ECO:0000256" key="8">
    <source>
        <dbReference type="SAM" id="MobiDB-lite"/>
    </source>
</evidence>